<evidence type="ECO:0000256" key="1">
    <source>
        <dbReference type="ARBA" id="ARBA00022490"/>
    </source>
</evidence>
<dbReference type="NCBIfam" id="TIGR00202">
    <property type="entry name" value="csrA"/>
    <property type="match status" value="1"/>
</dbReference>
<evidence type="ECO:0000256" key="5">
    <source>
        <dbReference type="HAMAP-Rule" id="MF_00167"/>
    </source>
</evidence>
<dbReference type="GO" id="GO:0006109">
    <property type="term" value="P:regulation of carbohydrate metabolic process"/>
    <property type="evidence" value="ECO:0007669"/>
    <property type="project" value="InterPro"/>
</dbReference>
<dbReference type="Gene3D" id="2.60.40.4380">
    <property type="entry name" value="Translational regulator CsrA"/>
    <property type="match status" value="1"/>
</dbReference>
<organism evidence="8 9">
    <name type="scientific">Anaerosalibacter bizertensis</name>
    <dbReference type="NCBI Taxonomy" id="932217"/>
    <lineage>
        <taxon>Bacteria</taxon>
        <taxon>Bacillati</taxon>
        <taxon>Bacillota</taxon>
        <taxon>Tissierellia</taxon>
        <taxon>Tissierellales</taxon>
        <taxon>Sporanaerobacteraceae</taxon>
        <taxon>Anaerosalibacter</taxon>
    </lineage>
</organism>
<dbReference type="EMBL" id="JAKNID010000012">
    <property type="protein sequence ID" value="MCG4564800.1"/>
    <property type="molecule type" value="Genomic_DNA"/>
</dbReference>
<dbReference type="EMBL" id="VULR01000007">
    <property type="protein sequence ID" value="MSS43320.1"/>
    <property type="molecule type" value="Genomic_DNA"/>
</dbReference>
<dbReference type="NCBIfam" id="NF002469">
    <property type="entry name" value="PRK01712.1"/>
    <property type="match status" value="1"/>
</dbReference>
<dbReference type="GO" id="GO:0005829">
    <property type="term" value="C:cytosol"/>
    <property type="evidence" value="ECO:0007669"/>
    <property type="project" value="TreeGrafter"/>
</dbReference>
<dbReference type="GO" id="GO:0006402">
    <property type="term" value="P:mRNA catabolic process"/>
    <property type="evidence" value="ECO:0007669"/>
    <property type="project" value="InterPro"/>
</dbReference>
<dbReference type="FunFam" id="2.60.40.4380:FF:000002">
    <property type="entry name" value="Translational regulator CsrA"/>
    <property type="match status" value="1"/>
</dbReference>
<feature type="coiled-coil region" evidence="6">
    <location>
        <begin position="44"/>
        <end position="71"/>
    </location>
</feature>
<reference evidence="7" key="2">
    <citation type="submission" date="2022-01" db="EMBL/GenBank/DDBJ databases">
        <title>Collection of gut derived symbiotic bacterial strains cultured from healthy donors.</title>
        <authorList>
            <person name="Lin H."/>
            <person name="Kohout C."/>
            <person name="Waligurski E."/>
            <person name="Pamer E.G."/>
        </authorList>
    </citation>
    <scope>NUCLEOTIDE SEQUENCE</scope>
    <source>
        <strain evidence="7">MSK.14.39</strain>
    </source>
</reference>
<gene>
    <name evidence="5 8" type="primary">csrA</name>
    <name evidence="8" type="ORF">FYJ27_06180</name>
    <name evidence="7" type="ORF">L0P62_04980</name>
</gene>
<dbReference type="RefSeq" id="WP_154484005.1">
    <property type="nucleotide sequence ID" value="NZ_JAJBNW010000014.1"/>
</dbReference>
<keyword evidence="3 5" id="KW-0810">Translation regulation</keyword>
<evidence type="ECO:0000256" key="2">
    <source>
        <dbReference type="ARBA" id="ARBA00022491"/>
    </source>
</evidence>
<comment type="subcellular location">
    <subcellularLocation>
        <location evidence="5">Cytoplasm</location>
    </subcellularLocation>
</comment>
<evidence type="ECO:0000256" key="3">
    <source>
        <dbReference type="ARBA" id="ARBA00022845"/>
    </source>
</evidence>
<dbReference type="AlphaFoldDB" id="A0A844FH78"/>
<protein>
    <recommendedName>
        <fullName evidence="5">Translational regulator CsrA</fullName>
    </recommendedName>
</protein>
<dbReference type="GO" id="GO:0048027">
    <property type="term" value="F:mRNA 5'-UTR binding"/>
    <property type="evidence" value="ECO:0007669"/>
    <property type="project" value="UniProtKB-UniRule"/>
</dbReference>
<comment type="caution">
    <text evidence="8">The sequence shown here is derived from an EMBL/GenBank/DDBJ whole genome shotgun (WGS) entry which is preliminary data.</text>
</comment>
<dbReference type="GO" id="GO:1902208">
    <property type="term" value="P:regulation of bacterial-type flagellum assembly"/>
    <property type="evidence" value="ECO:0007669"/>
    <property type="project" value="UniProtKB-UniRule"/>
</dbReference>
<evidence type="ECO:0000313" key="8">
    <source>
        <dbReference type="EMBL" id="MSS43320.1"/>
    </source>
</evidence>
<dbReference type="Proteomes" id="UP001108123">
    <property type="component" value="Unassembled WGS sequence"/>
</dbReference>
<keyword evidence="5" id="KW-1005">Bacterial flagellum biogenesis</keyword>
<keyword evidence="2 5" id="KW-0678">Repressor</keyword>
<evidence type="ECO:0000256" key="4">
    <source>
        <dbReference type="ARBA" id="ARBA00022884"/>
    </source>
</evidence>
<proteinExistence type="inferred from homology"/>
<dbReference type="OrthoDB" id="9809061at2"/>
<accession>A0A844FH78</accession>
<keyword evidence="4 5" id="KW-0694">RNA-binding</keyword>
<dbReference type="SUPFAM" id="SSF117130">
    <property type="entry name" value="CsrA-like"/>
    <property type="match status" value="1"/>
</dbReference>
<evidence type="ECO:0000313" key="9">
    <source>
        <dbReference type="Proteomes" id="UP000462760"/>
    </source>
</evidence>
<evidence type="ECO:0000313" key="7">
    <source>
        <dbReference type="EMBL" id="MCG4564800.1"/>
    </source>
</evidence>
<dbReference type="PANTHER" id="PTHR34984:SF1">
    <property type="entry name" value="CARBON STORAGE REGULATOR"/>
    <property type="match status" value="1"/>
</dbReference>
<dbReference type="PANTHER" id="PTHR34984">
    <property type="entry name" value="CARBON STORAGE REGULATOR"/>
    <property type="match status" value="1"/>
</dbReference>
<evidence type="ECO:0000256" key="6">
    <source>
        <dbReference type="SAM" id="Coils"/>
    </source>
</evidence>
<comment type="similarity">
    <text evidence="5">Belongs to the CsrA/RsmA family.</text>
</comment>
<dbReference type="Proteomes" id="UP000462760">
    <property type="component" value="Unassembled WGS sequence"/>
</dbReference>
<dbReference type="GO" id="GO:0045947">
    <property type="term" value="P:negative regulation of translational initiation"/>
    <property type="evidence" value="ECO:0007669"/>
    <property type="project" value="UniProtKB-UniRule"/>
</dbReference>
<name>A0A844FH78_9FIRM</name>
<reference evidence="8 9" key="1">
    <citation type="submission" date="2019-08" db="EMBL/GenBank/DDBJ databases">
        <title>In-depth cultivation of the pig gut microbiome towards novel bacterial diversity and tailored functional studies.</title>
        <authorList>
            <person name="Wylensek D."/>
            <person name="Hitch T.C.A."/>
            <person name="Clavel T."/>
        </authorList>
    </citation>
    <scope>NUCLEOTIDE SEQUENCE [LARGE SCALE GENOMIC DNA]</scope>
    <source>
        <strain evidence="8 9">Med78-601-WT-4W-RMD-3</strain>
    </source>
</reference>
<keyword evidence="10" id="KW-1185">Reference proteome</keyword>
<dbReference type="InterPro" id="IPR036107">
    <property type="entry name" value="CsrA_sf"/>
</dbReference>
<dbReference type="InterPro" id="IPR003751">
    <property type="entry name" value="CsrA"/>
</dbReference>
<comment type="function">
    <text evidence="5">A translational regulator that binds mRNA to regulate translation initiation and/or mRNA stability. Usually binds in the 5'-UTR at or near the Shine-Dalgarno sequence preventing ribosome-binding, thus repressing translation. Its main target seems to be the major flagellin gene, while its function is anatagonized by FliW.</text>
</comment>
<dbReference type="Pfam" id="PF02599">
    <property type="entry name" value="CsrA"/>
    <property type="match status" value="1"/>
</dbReference>
<sequence length="78" mass="9047">MLILTRKKDESIVIGDNIEIKVLEINDGKVKLGIEAPKNIDIIRKELYENIQEENKKASEININLDMLKEIIKKDKKD</sequence>
<dbReference type="HAMAP" id="MF_00167">
    <property type="entry name" value="CsrA"/>
    <property type="match status" value="1"/>
</dbReference>
<comment type="subunit">
    <text evidence="5">Homodimer; the beta-strands of each monomer intercalate to form a hydrophobic core, while the alpha-helices form wings that extend away from the core.</text>
</comment>
<dbReference type="GO" id="GO:0044781">
    <property type="term" value="P:bacterial-type flagellum organization"/>
    <property type="evidence" value="ECO:0007669"/>
    <property type="project" value="UniProtKB-KW"/>
</dbReference>
<keyword evidence="6" id="KW-0175">Coiled coil</keyword>
<keyword evidence="1 5" id="KW-0963">Cytoplasm</keyword>
<evidence type="ECO:0000313" key="10">
    <source>
        <dbReference type="Proteomes" id="UP001108123"/>
    </source>
</evidence>